<evidence type="ECO:0000259" key="11">
    <source>
        <dbReference type="Pfam" id="PF05699"/>
    </source>
</evidence>
<dbReference type="PANTHER" id="PTHR46481:SF10">
    <property type="entry name" value="ZINC FINGER BED DOMAIN-CONTAINING PROTEIN 39"/>
    <property type="match status" value="1"/>
</dbReference>
<dbReference type="InterPro" id="IPR003656">
    <property type="entry name" value="Znf_BED"/>
</dbReference>
<keyword evidence="7" id="KW-0804">Transcription</keyword>
<evidence type="ECO:0000313" key="12">
    <source>
        <dbReference type="Ensembl" id="ENSDLAP00005006064.2"/>
    </source>
</evidence>
<evidence type="ECO:0000256" key="6">
    <source>
        <dbReference type="ARBA" id="ARBA00023125"/>
    </source>
</evidence>
<feature type="region of interest" description="Disordered" evidence="9">
    <location>
        <begin position="455"/>
        <end position="488"/>
    </location>
</feature>
<protein>
    <recommendedName>
        <fullName evidence="14">Zinc finger BED domain-containing protein 1</fullName>
    </recommendedName>
</protein>
<sequence>MADTSEMEESEEPVGPLDGQFEYKKNKDGTVDKHVVFCSHCRNDISFHRSTSSLKYHLNTKHSFVGASTSGVMPGMRQTTLTERRALSKSTSEKLTDTIARWIAKDCRPINIVEDTGLAEVLKVATLDAFYKPPSRGTVMTKINELYDAKKKTKEEDLASVEYVALTGDHWTSVSNNNYLGVTVHHITETWELKSFALTVMKTEERHFAEWKIEGKILTIGTNSACNMTAAAKLLSYEHMPCIAHMLKRSINVSLSDSGFANVLAKCRKIVSHFRHSAANTMELQAQQVALGQQQEPLIQDVPTRWNSTLEMIKRLNCNQATIKATLDQQHHKLVMLTPPEWDKLQRLSTLLEPWRYVTEILGGEAYISCSVVLPALCHLRQVMKVSEEDPAYVVRFKTIFMEDLASRQENTNNVWLKLATEPDRRFKDLKSLPKSEREEVWTSLGGMLYEQSPRRSLLTSQDGPPRKKTHLLQMGSDSESDEEVQPDRDIHRYRAQPSITAHSGAHDRLALLARKYLATLASTVPCKRLFSVAGHIVQKIRPALHSENVNQLVCLSNWLKDEVKGKRATCNCVKVELFVQKEKHSIHLSCIC</sequence>
<dbReference type="GO" id="GO:0003677">
    <property type="term" value="F:DNA binding"/>
    <property type="evidence" value="ECO:0007669"/>
    <property type="project" value="UniProtKB-KW"/>
</dbReference>
<evidence type="ECO:0000256" key="2">
    <source>
        <dbReference type="ARBA" id="ARBA00022723"/>
    </source>
</evidence>
<comment type="subcellular location">
    <subcellularLocation>
        <location evidence="1">Nucleus</location>
    </subcellularLocation>
</comment>
<evidence type="ECO:0008006" key="14">
    <source>
        <dbReference type="Google" id="ProtNLM"/>
    </source>
</evidence>
<keyword evidence="6" id="KW-0238">DNA-binding</keyword>
<dbReference type="GO" id="GO:0005634">
    <property type="term" value="C:nucleus"/>
    <property type="evidence" value="ECO:0007669"/>
    <property type="project" value="UniProtKB-SubCell"/>
</dbReference>
<evidence type="ECO:0000256" key="7">
    <source>
        <dbReference type="ARBA" id="ARBA00023163"/>
    </source>
</evidence>
<feature type="domain" description="BED-type" evidence="10">
    <location>
        <begin position="32"/>
        <end position="63"/>
    </location>
</feature>
<evidence type="ECO:0000259" key="10">
    <source>
        <dbReference type="Pfam" id="PF02892"/>
    </source>
</evidence>
<dbReference type="Proteomes" id="UP000694389">
    <property type="component" value="Unassembled WGS sequence"/>
</dbReference>
<dbReference type="Pfam" id="PF05699">
    <property type="entry name" value="Dimer_Tnp_hAT"/>
    <property type="match status" value="1"/>
</dbReference>
<dbReference type="InterPro" id="IPR012337">
    <property type="entry name" value="RNaseH-like_sf"/>
</dbReference>
<feature type="region of interest" description="Disordered" evidence="9">
    <location>
        <begin position="1"/>
        <end position="21"/>
    </location>
</feature>
<evidence type="ECO:0000256" key="3">
    <source>
        <dbReference type="ARBA" id="ARBA00022771"/>
    </source>
</evidence>
<keyword evidence="5" id="KW-0805">Transcription regulation</keyword>
<dbReference type="Gene3D" id="1.10.10.1070">
    <property type="entry name" value="Zinc finger, BED domain-containing"/>
    <property type="match status" value="1"/>
</dbReference>
<organism evidence="12 13">
    <name type="scientific">Dicentrarchus labrax</name>
    <name type="common">European seabass</name>
    <name type="synonym">Morone labrax</name>
    <dbReference type="NCBI Taxonomy" id="13489"/>
    <lineage>
        <taxon>Eukaryota</taxon>
        <taxon>Metazoa</taxon>
        <taxon>Chordata</taxon>
        <taxon>Craniata</taxon>
        <taxon>Vertebrata</taxon>
        <taxon>Euteleostomi</taxon>
        <taxon>Actinopterygii</taxon>
        <taxon>Neopterygii</taxon>
        <taxon>Teleostei</taxon>
        <taxon>Neoteleostei</taxon>
        <taxon>Acanthomorphata</taxon>
        <taxon>Eupercaria</taxon>
        <taxon>Moronidae</taxon>
        <taxon>Dicentrarchus</taxon>
    </lineage>
</organism>
<dbReference type="GeneTree" id="ENSGT00940000158431"/>
<dbReference type="Pfam" id="PF02892">
    <property type="entry name" value="zf-BED"/>
    <property type="match status" value="1"/>
</dbReference>
<reference evidence="12" key="2">
    <citation type="submission" date="2025-09" db="UniProtKB">
        <authorList>
            <consortium name="Ensembl"/>
        </authorList>
    </citation>
    <scope>IDENTIFICATION</scope>
</reference>
<dbReference type="SUPFAM" id="SSF53098">
    <property type="entry name" value="Ribonuclease H-like"/>
    <property type="match status" value="1"/>
</dbReference>
<evidence type="ECO:0000256" key="8">
    <source>
        <dbReference type="ARBA" id="ARBA00023242"/>
    </source>
</evidence>
<dbReference type="InterPro" id="IPR008906">
    <property type="entry name" value="HATC_C_dom"/>
</dbReference>
<reference evidence="12" key="1">
    <citation type="submission" date="2025-08" db="UniProtKB">
        <authorList>
            <consortium name="Ensembl"/>
        </authorList>
    </citation>
    <scope>IDENTIFICATION</scope>
</reference>
<dbReference type="Ensembl" id="ENSDLAT00005006493.2">
    <property type="protein sequence ID" value="ENSDLAP00005006064.2"/>
    <property type="gene ID" value="ENSDLAG00005003030.2"/>
</dbReference>
<dbReference type="GO" id="GO:0008270">
    <property type="term" value="F:zinc ion binding"/>
    <property type="evidence" value="ECO:0007669"/>
    <property type="project" value="UniProtKB-KW"/>
</dbReference>
<keyword evidence="8" id="KW-0539">Nucleus</keyword>
<feature type="domain" description="HAT C-terminal dimerisation" evidence="11">
    <location>
        <begin position="504"/>
        <end position="560"/>
    </location>
</feature>
<evidence type="ECO:0000313" key="13">
    <source>
        <dbReference type="Proteomes" id="UP000694389"/>
    </source>
</evidence>
<dbReference type="AlphaFoldDB" id="A0A8C4DLB3"/>
<feature type="compositionally biased region" description="Acidic residues" evidence="9">
    <location>
        <begin position="1"/>
        <end position="12"/>
    </location>
</feature>
<dbReference type="GO" id="GO:0046983">
    <property type="term" value="F:protein dimerization activity"/>
    <property type="evidence" value="ECO:0007669"/>
    <property type="project" value="InterPro"/>
</dbReference>
<keyword evidence="4" id="KW-0862">Zinc</keyword>
<dbReference type="SUPFAM" id="SSF140996">
    <property type="entry name" value="Hermes dimerisation domain"/>
    <property type="match status" value="1"/>
</dbReference>
<keyword evidence="2" id="KW-0479">Metal-binding</keyword>
<name>A0A8C4DLB3_DICLA</name>
<evidence type="ECO:0000256" key="1">
    <source>
        <dbReference type="ARBA" id="ARBA00004123"/>
    </source>
</evidence>
<keyword evidence="3" id="KW-0863">Zinc-finger</keyword>
<dbReference type="InterPro" id="IPR052035">
    <property type="entry name" value="ZnF_BED_domain_contain"/>
</dbReference>
<accession>A0A8C4DLB3</accession>
<evidence type="ECO:0000256" key="4">
    <source>
        <dbReference type="ARBA" id="ARBA00022833"/>
    </source>
</evidence>
<dbReference type="PANTHER" id="PTHR46481">
    <property type="entry name" value="ZINC FINGER BED DOMAIN-CONTAINING PROTEIN 4"/>
    <property type="match status" value="1"/>
</dbReference>
<keyword evidence="13" id="KW-1185">Reference proteome</keyword>
<proteinExistence type="predicted"/>
<evidence type="ECO:0000256" key="9">
    <source>
        <dbReference type="SAM" id="MobiDB-lite"/>
    </source>
</evidence>
<evidence type="ECO:0000256" key="5">
    <source>
        <dbReference type="ARBA" id="ARBA00023015"/>
    </source>
</evidence>